<dbReference type="PRINTS" id="PR00364">
    <property type="entry name" value="DISEASERSIST"/>
</dbReference>
<dbReference type="GO" id="GO:0006952">
    <property type="term" value="P:defense response"/>
    <property type="evidence" value="ECO:0007669"/>
    <property type="project" value="UniProtKB-KW"/>
</dbReference>
<dbReference type="InterPro" id="IPR027417">
    <property type="entry name" value="P-loop_NTPase"/>
</dbReference>
<gene>
    <name evidence="10" type="primary">LOC107790695</name>
</gene>
<keyword evidence="2" id="KW-0433">Leucine-rich repeat</keyword>
<dbReference type="InterPro" id="IPR042197">
    <property type="entry name" value="Apaf_helical"/>
</dbReference>
<keyword evidence="5" id="KW-0611">Plant defense</keyword>
<comment type="similarity">
    <text evidence="1">Belongs to the disease resistance NB-LRR family.</text>
</comment>
<evidence type="ECO:0000256" key="2">
    <source>
        <dbReference type="ARBA" id="ARBA00022614"/>
    </source>
</evidence>
<dbReference type="Gene3D" id="1.10.8.430">
    <property type="entry name" value="Helical domain of apoptotic protease-activating factors"/>
    <property type="match status" value="1"/>
</dbReference>
<protein>
    <submittedName>
        <fullName evidence="10">Late blight resistance protein homolog R1B-17</fullName>
    </submittedName>
</protein>
<proteinExistence type="inferred from homology"/>
<dbReference type="Gene3D" id="3.40.50.300">
    <property type="entry name" value="P-loop containing nucleotide triphosphate hydrolases"/>
    <property type="match status" value="1"/>
</dbReference>
<dbReference type="Proteomes" id="UP000790787">
    <property type="component" value="Chromosome 16"/>
</dbReference>
<dbReference type="OrthoDB" id="646178at2759"/>
<reference evidence="9" key="1">
    <citation type="journal article" date="2014" name="Nat. Commun.">
        <title>The tobacco genome sequence and its comparison with those of tomato and potato.</title>
        <authorList>
            <person name="Sierro N."/>
            <person name="Battey J.N."/>
            <person name="Ouadi S."/>
            <person name="Bakaher N."/>
            <person name="Bovet L."/>
            <person name="Willig A."/>
            <person name="Goepfert S."/>
            <person name="Peitsch M.C."/>
            <person name="Ivanov N.V."/>
        </authorList>
    </citation>
    <scope>NUCLEOTIDE SEQUENCE [LARGE SCALE GENOMIC DNA]</scope>
</reference>
<organism evidence="9 10">
    <name type="scientific">Nicotiana tabacum</name>
    <name type="common">Common tobacco</name>
    <dbReference type="NCBI Taxonomy" id="4097"/>
    <lineage>
        <taxon>Eukaryota</taxon>
        <taxon>Viridiplantae</taxon>
        <taxon>Streptophyta</taxon>
        <taxon>Embryophyta</taxon>
        <taxon>Tracheophyta</taxon>
        <taxon>Spermatophyta</taxon>
        <taxon>Magnoliopsida</taxon>
        <taxon>eudicotyledons</taxon>
        <taxon>Gunneridae</taxon>
        <taxon>Pentapetalae</taxon>
        <taxon>asterids</taxon>
        <taxon>lamiids</taxon>
        <taxon>Solanales</taxon>
        <taxon>Solanaceae</taxon>
        <taxon>Nicotianoideae</taxon>
        <taxon>Nicotianeae</taxon>
        <taxon>Nicotiana</taxon>
    </lineage>
</organism>
<feature type="domain" description="Disease resistance protein winged helix" evidence="8">
    <location>
        <begin position="318"/>
        <end position="387"/>
    </location>
</feature>
<evidence type="ECO:0000313" key="9">
    <source>
        <dbReference type="Proteomes" id="UP000790787"/>
    </source>
</evidence>
<dbReference type="SMR" id="A0A1S3ZUX8"/>
<evidence type="ECO:0000256" key="4">
    <source>
        <dbReference type="ARBA" id="ARBA00022741"/>
    </source>
</evidence>
<dbReference type="InterPro" id="IPR036388">
    <property type="entry name" value="WH-like_DNA-bd_sf"/>
</dbReference>
<keyword evidence="6" id="KW-0067">ATP-binding</keyword>
<keyword evidence="4" id="KW-0547">Nucleotide-binding</keyword>
<dbReference type="SUPFAM" id="SSF52058">
    <property type="entry name" value="L domain-like"/>
    <property type="match status" value="1"/>
</dbReference>
<dbReference type="InterPro" id="IPR002182">
    <property type="entry name" value="NB-ARC"/>
</dbReference>
<keyword evidence="9" id="KW-1185">Reference proteome</keyword>
<evidence type="ECO:0000313" key="10">
    <source>
        <dbReference type="RefSeq" id="XP_016468134.1"/>
    </source>
</evidence>
<dbReference type="RefSeq" id="XP_016468134.1">
    <property type="nucleotide sequence ID" value="XM_016612648.1"/>
</dbReference>
<feature type="domain" description="NB-ARC" evidence="7">
    <location>
        <begin position="86"/>
        <end position="161"/>
    </location>
</feature>
<dbReference type="GO" id="GO:0005524">
    <property type="term" value="F:ATP binding"/>
    <property type="evidence" value="ECO:0007669"/>
    <property type="project" value="UniProtKB-KW"/>
</dbReference>
<dbReference type="KEGG" id="nta:107790695"/>
<evidence type="ECO:0000256" key="3">
    <source>
        <dbReference type="ARBA" id="ARBA00022737"/>
    </source>
</evidence>
<dbReference type="FunFam" id="1.10.10.10:FF:000322">
    <property type="entry name" value="Probable disease resistance protein At1g63360"/>
    <property type="match status" value="1"/>
</dbReference>
<dbReference type="PANTHER" id="PTHR23155">
    <property type="entry name" value="DISEASE RESISTANCE PROTEIN RP"/>
    <property type="match status" value="1"/>
</dbReference>
<feature type="domain" description="NB-ARC" evidence="7">
    <location>
        <begin position="170"/>
        <end position="233"/>
    </location>
</feature>
<name>A0A1S3ZUX8_TOBAC</name>
<dbReference type="PANTHER" id="PTHR23155:SF1193">
    <property type="entry name" value="DISEASE RESISTANCE PROTEIN RPP13-RELATED"/>
    <property type="match status" value="1"/>
</dbReference>
<dbReference type="GeneID" id="107790695"/>
<dbReference type="Pfam" id="PF23559">
    <property type="entry name" value="WHD_DRP"/>
    <property type="match status" value="1"/>
</dbReference>
<evidence type="ECO:0000256" key="5">
    <source>
        <dbReference type="ARBA" id="ARBA00022821"/>
    </source>
</evidence>
<dbReference type="InterPro" id="IPR058922">
    <property type="entry name" value="WHD_DRP"/>
</dbReference>
<dbReference type="STRING" id="4097.A0A1S3ZUX8"/>
<evidence type="ECO:0000259" key="8">
    <source>
        <dbReference type="Pfam" id="PF23559"/>
    </source>
</evidence>
<dbReference type="Gene3D" id="1.10.10.10">
    <property type="entry name" value="Winged helix-like DNA-binding domain superfamily/Winged helix DNA-binding domain"/>
    <property type="match status" value="1"/>
</dbReference>
<dbReference type="Pfam" id="PF00931">
    <property type="entry name" value="NB-ARC"/>
    <property type="match status" value="2"/>
</dbReference>
<evidence type="ECO:0000259" key="7">
    <source>
        <dbReference type="Pfam" id="PF00931"/>
    </source>
</evidence>
<evidence type="ECO:0000256" key="6">
    <source>
        <dbReference type="ARBA" id="ARBA00022840"/>
    </source>
</evidence>
<accession>A0A1S3ZUX8</accession>
<keyword evidence="3" id="KW-0677">Repeat</keyword>
<evidence type="ECO:0000256" key="1">
    <source>
        <dbReference type="ARBA" id="ARBA00008894"/>
    </source>
</evidence>
<dbReference type="AlphaFoldDB" id="A0A1S3ZUX8"/>
<dbReference type="SUPFAM" id="SSF52540">
    <property type="entry name" value="P-loop containing nucleoside triphosphate hydrolases"/>
    <property type="match status" value="1"/>
</dbReference>
<dbReference type="InterPro" id="IPR044974">
    <property type="entry name" value="Disease_R_plants"/>
</dbReference>
<reference evidence="10" key="2">
    <citation type="submission" date="2025-08" db="UniProtKB">
        <authorList>
            <consortium name="RefSeq"/>
        </authorList>
    </citation>
    <scope>IDENTIFICATION</scope>
    <source>
        <tissue evidence="10">Leaf</tissue>
    </source>
</reference>
<dbReference type="RefSeq" id="XP_016468134.1">
    <property type="nucleotide sequence ID" value="XM_016612648.2"/>
</dbReference>
<sequence>MTDYYTWQLRLLKKAALAPQHLTSDDNEVGVIKEEAQKMIMPPIEGPEDRENEVVGVVKKEAQKVILPPIEGPEDQDNEVVGVIKEEAQKVIMRLIEGPEDLNIVPIVGMIGLGKTTLARKIYYDPQISGEFPNKIWINVGQSYDKKKIFLNILGGLMKRSIEEYRYKEDVWETAVVNSVKEVFPENKKGHRIMMTTRLEYVATNANEDPHYLEFLTPNESFKLLELKVFGRSRCPDDLLVFGKSIASKCSGLPLSLVVIAKKLKHRKDRSTWKLIEKDVWHPLLNEDDPESCLEAVKLSYDHLSHEMKVCFLYCGAFPHGFDIPAWKLIRLWIAERLIRPEPPYTLEETAERYLNNLVGRNLLMVKKKSFDGQIKTCHIHDLLHEFCKAEANRKRILQEVCPTPHKDILTRQAVYTSQGLCIQPSVLHDFLSAKPVAEPVRSFYCFSSKQTQTKLSSDDIQLFEKAFPLIRVLDIECLKFRFIKEFYHLIYLRYLAISGDFNDLPVEVGRFWNLQTLIVNSSAEVSSLDIKADIWSMLKLMHLHTNIPARLPPPPTPNRNNQGMTFL</sequence>
<dbReference type="PaxDb" id="4097-A0A1S3ZUX8"/>
<dbReference type="GO" id="GO:0043531">
    <property type="term" value="F:ADP binding"/>
    <property type="evidence" value="ECO:0007669"/>
    <property type="project" value="InterPro"/>
</dbReference>